<protein>
    <submittedName>
        <fullName evidence="1">Putative ribonuclease H protein</fullName>
    </submittedName>
</protein>
<dbReference type="PANTHER" id="PTHR36617">
    <property type="entry name" value="PROTEIN, PUTATIVE-RELATED"/>
    <property type="match status" value="1"/>
</dbReference>
<accession>A0A3L6EJA5</accession>
<dbReference type="PANTHER" id="PTHR36617:SF14">
    <property type="entry name" value="REVERSE TRANSCRIPTASE ZINC-BINDING DOMAIN-CONTAINING PROTEIN"/>
    <property type="match status" value="1"/>
</dbReference>
<reference evidence="1" key="1">
    <citation type="journal article" date="2018" name="Nat. Genet.">
        <title>Extensive intraspecific gene order and gene structural variations between Mo17 and other maize genomes.</title>
        <authorList>
            <person name="Sun S."/>
            <person name="Zhou Y."/>
            <person name="Chen J."/>
            <person name="Shi J."/>
            <person name="Zhao H."/>
            <person name="Zhao H."/>
            <person name="Song W."/>
            <person name="Zhang M."/>
            <person name="Cui Y."/>
            <person name="Dong X."/>
            <person name="Liu H."/>
            <person name="Ma X."/>
            <person name="Jiao Y."/>
            <person name="Wang B."/>
            <person name="Wei X."/>
            <person name="Stein J.C."/>
            <person name="Glaubitz J.C."/>
            <person name="Lu F."/>
            <person name="Yu G."/>
            <person name="Liang C."/>
            <person name="Fengler K."/>
            <person name="Li B."/>
            <person name="Rafalski A."/>
            <person name="Schnable P.S."/>
            <person name="Ware D.H."/>
            <person name="Buckler E.S."/>
            <person name="Lai J."/>
        </authorList>
    </citation>
    <scope>NUCLEOTIDE SEQUENCE [LARGE SCALE GENOMIC DNA]</scope>
    <source>
        <tissue evidence="1">Seedling</tissue>
    </source>
</reference>
<name>A0A3L6EJA5_MAIZE</name>
<proteinExistence type="predicted"/>
<dbReference type="AlphaFoldDB" id="A0A3L6EJA5"/>
<sequence>MARWFTNKKMHLVNWNAVCSPKSQGGLGVLNLGYMNDALLTKWLWNLENSNGLWQSIITEKYIKGKPLISIKQRQNDSQFWKKLLSLRDVFFKYCKIVVGSCRTSFWKNSWIGDGPLAVKFPVLFDLALDKDVTVNKVFVIRF</sequence>
<dbReference type="EMBL" id="NCVQ01000006">
    <property type="protein sequence ID" value="PWZ21132.1"/>
    <property type="molecule type" value="Genomic_DNA"/>
</dbReference>
<organism evidence="1">
    <name type="scientific">Zea mays</name>
    <name type="common">Maize</name>
    <dbReference type="NCBI Taxonomy" id="4577"/>
    <lineage>
        <taxon>Eukaryota</taxon>
        <taxon>Viridiplantae</taxon>
        <taxon>Streptophyta</taxon>
        <taxon>Embryophyta</taxon>
        <taxon>Tracheophyta</taxon>
        <taxon>Spermatophyta</taxon>
        <taxon>Magnoliopsida</taxon>
        <taxon>Liliopsida</taxon>
        <taxon>Poales</taxon>
        <taxon>Poaceae</taxon>
        <taxon>PACMAD clade</taxon>
        <taxon>Panicoideae</taxon>
        <taxon>Andropogonodae</taxon>
        <taxon>Andropogoneae</taxon>
        <taxon>Tripsacinae</taxon>
        <taxon>Zea</taxon>
    </lineage>
</organism>
<comment type="caution">
    <text evidence="1">The sequence shown here is derived from an EMBL/GenBank/DDBJ whole genome shotgun (WGS) entry which is preliminary data.</text>
</comment>
<gene>
    <name evidence="1" type="primary">At1g65750_5</name>
    <name evidence="1" type="ORF">Zm00014a_040077</name>
</gene>
<dbReference type="Proteomes" id="UP000251960">
    <property type="component" value="Chromosome 5"/>
</dbReference>
<evidence type="ECO:0000313" key="1">
    <source>
        <dbReference type="EMBL" id="PWZ21132.1"/>
    </source>
</evidence>